<comment type="caution">
    <text evidence="1">The sequence shown here is derived from an EMBL/GenBank/DDBJ whole genome shotgun (WGS) entry which is preliminary data.</text>
</comment>
<dbReference type="EMBL" id="BARU01045046">
    <property type="protein sequence ID" value="GAH84027.1"/>
    <property type="molecule type" value="Genomic_DNA"/>
</dbReference>
<sequence length="109" mass="12597">MNTRDRIISLLSQSKEPLRVKKIAYELKKTGANIRKILSNLCREGKIARAGYGEYISSVNVKKSVNVSVNVEDTEAKKLINKEINKYRKTYFQRLKVSDPETYEKIRST</sequence>
<accession>X1IQR4</accession>
<evidence type="ECO:0000313" key="1">
    <source>
        <dbReference type="EMBL" id="GAH84027.1"/>
    </source>
</evidence>
<protein>
    <submittedName>
        <fullName evidence="1">Uncharacterized protein</fullName>
    </submittedName>
</protein>
<reference evidence="1" key="1">
    <citation type="journal article" date="2014" name="Front. Microbiol.">
        <title>High frequency of phylogenetically diverse reductive dehalogenase-homologous genes in deep subseafloor sedimentary metagenomes.</title>
        <authorList>
            <person name="Kawai M."/>
            <person name="Futagami T."/>
            <person name="Toyoda A."/>
            <person name="Takaki Y."/>
            <person name="Nishi S."/>
            <person name="Hori S."/>
            <person name="Arai W."/>
            <person name="Tsubouchi T."/>
            <person name="Morono Y."/>
            <person name="Uchiyama I."/>
            <person name="Ito T."/>
            <person name="Fujiyama A."/>
            <person name="Inagaki F."/>
            <person name="Takami H."/>
        </authorList>
    </citation>
    <scope>NUCLEOTIDE SEQUENCE</scope>
    <source>
        <strain evidence="1">Expedition CK06-06</strain>
    </source>
</reference>
<dbReference type="AlphaFoldDB" id="X1IQR4"/>
<dbReference type="SUPFAM" id="SSF46785">
    <property type="entry name" value="Winged helix' DNA-binding domain"/>
    <property type="match status" value="1"/>
</dbReference>
<dbReference type="InterPro" id="IPR036388">
    <property type="entry name" value="WH-like_DNA-bd_sf"/>
</dbReference>
<proteinExistence type="predicted"/>
<gene>
    <name evidence="1" type="ORF">S03H2_68499</name>
</gene>
<dbReference type="InterPro" id="IPR036390">
    <property type="entry name" value="WH_DNA-bd_sf"/>
</dbReference>
<feature type="non-terminal residue" evidence="1">
    <location>
        <position position="109"/>
    </location>
</feature>
<organism evidence="1">
    <name type="scientific">marine sediment metagenome</name>
    <dbReference type="NCBI Taxonomy" id="412755"/>
    <lineage>
        <taxon>unclassified sequences</taxon>
        <taxon>metagenomes</taxon>
        <taxon>ecological metagenomes</taxon>
    </lineage>
</organism>
<name>X1IQR4_9ZZZZ</name>
<dbReference type="Gene3D" id="1.10.10.10">
    <property type="entry name" value="Winged helix-like DNA-binding domain superfamily/Winged helix DNA-binding domain"/>
    <property type="match status" value="1"/>
</dbReference>